<name>A0ABU6AFH4_9PSEU</name>
<feature type="compositionally biased region" description="Basic and acidic residues" evidence="1">
    <location>
        <begin position="88"/>
        <end position="100"/>
    </location>
</feature>
<feature type="compositionally biased region" description="Low complexity" evidence="1">
    <location>
        <begin position="164"/>
        <end position="178"/>
    </location>
</feature>
<reference evidence="3 4" key="1">
    <citation type="submission" date="2023-10" db="EMBL/GenBank/DDBJ databases">
        <title>Saccharopolyspora sp. nov., isolated from mangrove soil.</title>
        <authorList>
            <person name="Lu Y."/>
            <person name="Liu W."/>
        </authorList>
    </citation>
    <scope>NUCLEOTIDE SEQUENCE [LARGE SCALE GENOMIC DNA]</scope>
    <source>
        <strain evidence="3 4">S2-29</strain>
    </source>
</reference>
<comment type="caution">
    <text evidence="3">The sequence shown here is derived from an EMBL/GenBank/DDBJ whole genome shotgun (WGS) entry which is preliminary data.</text>
</comment>
<evidence type="ECO:0000256" key="2">
    <source>
        <dbReference type="SAM" id="SignalP"/>
    </source>
</evidence>
<gene>
    <name evidence="3" type="ORF">R4I43_22945</name>
</gene>
<sequence>MTVKGICASRGPRSRTATFLVRVSLFSGLCLGVMVGGATAASAAEHAHADKPSLAQPASSNESDSGEKASGSETKSSGKAKPAGKSSKPAEKASRLKADSDESEPAQPENAQPDQPTKAEPAKPAEVEPAKPAEVEPAKPAKPEVPAPAEPEINAPGSGDTPAHAEANASAHAIAASEGDQDRPAKANGARHHAPAVAHGQPKAPTPDLVGMSVARQAVKVPGRSTAPDDAQPRAPDADGTPDVEPPSDPGPAAPAPCAPPPGSLTSASAGSIGGLRNAHAILPSSPDLSDTGATVVAQRDIGPDISIRSVETTASPD</sequence>
<organism evidence="3 4">
    <name type="scientific">Saccharopolyspora mangrovi</name>
    <dbReference type="NCBI Taxonomy" id="3082379"/>
    <lineage>
        <taxon>Bacteria</taxon>
        <taxon>Bacillati</taxon>
        <taxon>Actinomycetota</taxon>
        <taxon>Actinomycetes</taxon>
        <taxon>Pseudonocardiales</taxon>
        <taxon>Pseudonocardiaceae</taxon>
        <taxon>Saccharopolyspora</taxon>
    </lineage>
</organism>
<dbReference type="RefSeq" id="WP_324267744.1">
    <property type="nucleotide sequence ID" value="NZ_JAWLNX010000017.1"/>
</dbReference>
<dbReference type="EMBL" id="JAWLNX010000017">
    <property type="protein sequence ID" value="MEB3370265.1"/>
    <property type="molecule type" value="Genomic_DNA"/>
</dbReference>
<accession>A0ABU6AFH4</accession>
<evidence type="ECO:0000313" key="4">
    <source>
        <dbReference type="Proteomes" id="UP001327093"/>
    </source>
</evidence>
<feature type="compositionally biased region" description="Basic and acidic residues" evidence="1">
    <location>
        <begin position="120"/>
        <end position="142"/>
    </location>
</feature>
<protein>
    <submittedName>
        <fullName evidence="3">Uncharacterized protein</fullName>
    </submittedName>
</protein>
<feature type="compositionally biased region" description="Low complexity" evidence="1">
    <location>
        <begin position="75"/>
        <end position="87"/>
    </location>
</feature>
<feature type="region of interest" description="Disordered" evidence="1">
    <location>
        <begin position="47"/>
        <end position="318"/>
    </location>
</feature>
<evidence type="ECO:0000256" key="1">
    <source>
        <dbReference type="SAM" id="MobiDB-lite"/>
    </source>
</evidence>
<keyword evidence="2" id="KW-0732">Signal</keyword>
<dbReference type="Proteomes" id="UP001327093">
    <property type="component" value="Unassembled WGS sequence"/>
</dbReference>
<evidence type="ECO:0000313" key="3">
    <source>
        <dbReference type="EMBL" id="MEB3370265.1"/>
    </source>
</evidence>
<proteinExistence type="predicted"/>
<keyword evidence="4" id="KW-1185">Reference proteome</keyword>
<feature type="compositionally biased region" description="Low complexity" evidence="1">
    <location>
        <begin position="228"/>
        <end position="239"/>
    </location>
</feature>
<feature type="compositionally biased region" description="Pro residues" evidence="1">
    <location>
        <begin position="244"/>
        <end position="263"/>
    </location>
</feature>
<feature type="signal peptide" evidence="2">
    <location>
        <begin position="1"/>
        <end position="40"/>
    </location>
</feature>
<feature type="chain" id="PRO_5046237023" evidence="2">
    <location>
        <begin position="41"/>
        <end position="318"/>
    </location>
</feature>